<organism evidence="1 2">
    <name type="scientific">Janthinobacterium svalbardensis</name>
    <dbReference type="NCBI Taxonomy" id="368607"/>
    <lineage>
        <taxon>Bacteria</taxon>
        <taxon>Pseudomonadati</taxon>
        <taxon>Pseudomonadota</taxon>
        <taxon>Betaproteobacteria</taxon>
        <taxon>Burkholderiales</taxon>
        <taxon>Oxalobacteraceae</taxon>
        <taxon>Janthinobacterium</taxon>
    </lineage>
</organism>
<dbReference type="EMBL" id="CP023422">
    <property type="protein sequence ID" value="ATD61057.1"/>
    <property type="molecule type" value="Genomic_DNA"/>
</dbReference>
<dbReference type="AlphaFoldDB" id="A0A290WVZ3"/>
<reference evidence="1 2" key="1">
    <citation type="submission" date="2017-09" db="EMBL/GenBank/DDBJ databases">
        <title>Complete genome sequence of Janthinobacterium svalbardensis PAMC 27463.</title>
        <authorList>
            <person name="Cho Y.-J."/>
            <person name="Cho A."/>
            <person name="Kim O.-S."/>
            <person name="Lee J.-I."/>
        </authorList>
    </citation>
    <scope>NUCLEOTIDE SEQUENCE [LARGE SCALE GENOMIC DNA]</scope>
    <source>
        <strain evidence="1 2">PAMC 27463</strain>
    </source>
</reference>
<proteinExistence type="predicted"/>
<name>A0A290WVZ3_9BURK</name>
<dbReference type="RefSeq" id="WP_096235093.1">
    <property type="nucleotide sequence ID" value="NZ_CP023422.1"/>
</dbReference>
<evidence type="ECO:0000313" key="1">
    <source>
        <dbReference type="EMBL" id="ATD61057.1"/>
    </source>
</evidence>
<dbReference type="Proteomes" id="UP000218437">
    <property type="component" value="Chromosome"/>
</dbReference>
<protein>
    <submittedName>
        <fullName evidence="1">Asp/Glu/hydantoin racemase</fullName>
    </submittedName>
</protein>
<gene>
    <name evidence="1" type="ORF">CNX70_13460</name>
</gene>
<keyword evidence="2" id="KW-1185">Reference proteome</keyword>
<accession>A0A290WVZ3</accession>
<evidence type="ECO:0000313" key="2">
    <source>
        <dbReference type="Proteomes" id="UP000218437"/>
    </source>
</evidence>
<dbReference type="KEGG" id="jsv:CNX70_13460"/>
<sequence>MPPFISFLHTSPVHVASFARLLDAQAPGKVAEHHVDEALLAAAQQAGADEAVLDRRVNEAMTAAAASGAAVVVCTCSTIGAAAERTPTGGRFTAMRVDRAMADAAVLAGPRILMVAALASTLAPTTRLLRESAAALGRPLQLQSLLAEAAWTHFQHGDHAAYINAIASSVTAATPTADVIVLAQASMAPAAQALQALGVPVLSSPSLGVARALAQLQAR</sequence>